<dbReference type="Gene3D" id="3.30.1120.10">
    <property type="match status" value="1"/>
</dbReference>
<sequence>MKKITYSLKLFHIAGLLFLYPLMGYAQHSPEKNYGQDPIKYDTTTKLFKTAYLPKAPVKAPNIVIIMLDDVGFSTAGSFGGLAETPVFDSLAKRGLKYTNFHTTALCAPSRAALLTGRNHHSVHMGHFTETAFDAAGYDSYMPFEKATIAEVLRENGYNTFAVGKWHLTPLADRTAAGPFNRWPTGRGFDRFYGFLESATDQYYPVLWEGITRAAVDTGKGTHLTTMLADRAIDYIRNQHKANPQKPFFLYFTPGAVHSPLQTDQRWIDKYKGKFDMGWDKYRELVLTNQKRLGVVPGYVTLPPCNEKIAAWESLSADEKKIMARAMEAHAGFLSQTDHEIGRVINYLKQSGQLENSVVMVIIGDNGATKYTADIPGVPEGMEKASHEERVKAALKNIDQIGRKNFKGDIPLGWTQATNAPFKLWKGDANAEGGTHNPMILYAPGFIREKGGIRNQYVHLIDVWPTVMELIKAKIPALVNGYQQAPVEGTSFAYTLNNAAAKDRHTLQYYETGASRALYKDGWKVEAYHHQGRSYLKDTWELYDMQHDFNEHFNLATKYPEKVKELRAWFEIEAKKYHVYPLHDSWFPANQYLQISDSREKEAQEDE</sequence>
<evidence type="ECO:0000256" key="1">
    <source>
        <dbReference type="ARBA" id="ARBA00008779"/>
    </source>
</evidence>
<dbReference type="GO" id="GO:0046872">
    <property type="term" value="F:metal ion binding"/>
    <property type="evidence" value="ECO:0007669"/>
    <property type="project" value="UniProtKB-KW"/>
</dbReference>
<evidence type="ECO:0000256" key="2">
    <source>
        <dbReference type="ARBA" id="ARBA00022723"/>
    </source>
</evidence>
<name>A0A841JAE7_9SPHI</name>
<dbReference type="PANTHER" id="PTHR42693">
    <property type="entry name" value="ARYLSULFATASE FAMILY MEMBER"/>
    <property type="match status" value="1"/>
</dbReference>
<dbReference type="GO" id="GO:0004065">
    <property type="term" value="F:arylsulfatase activity"/>
    <property type="evidence" value="ECO:0007669"/>
    <property type="project" value="UniProtKB-EC"/>
</dbReference>
<accession>A0A841JAE7</accession>
<evidence type="ECO:0000313" key="6">
    <source>
        <dbReference type="EMBL" id="MBB6128073.1"/>
    </source>
</evidence>
<dbReference type="InterPro" id="IPR024607">
    <property type="entry name" value="Sulfatase_CS"/>
</dbReference>
<dbReference type="InterPro" id="IPR000917">
    <property type="entry name" value="Sulfatase_N"/>
</dbReference>
<dbReference type="EC" id="3.1.6.1" evidence="6"/>
<dbReference type="PROSITE" id="PS00523">
    <property type="entry name" value="SULFATASE_1"/>
    <property type="match status" value="1"/>
</dbReference>
<protein>
    <submittedName>
        <fullName evidence="6">Arylsulfatase</fullName>
        <ecNumber evidence="6">3.1.6.1</ecNumber>
    </submittedName>
</protein>
<evidence type="ECO:0000256" key="3">
    <source>
        <dbReference type="ARBA" id="ARBA00022801"/>
    </source>
</evidence>
<evidence type="ECO:0000313" key="7">
    <source>
        <dbReference type="Proteomes" id="UP000548326"/>
    </source>
</evidence>
<comment type="similarity">
    <text evidence="1">Belongs to the sulfatase family.</text>
</comment>
<dbReference type="SUPFAM" id="SSF53649">
    <property type="entry name" value="Alkaline phosphatase-like"/>
    <property type="match status" value="1"/>
</dbReference>
<dbReference type="Gene3D" id="3.40.720.10">
    <property type="entry name" value="Alkaline Phosphatase, subunit A"/>
    <property type="match status" value="1"/>
</dbReference>
<dbReference type="PROSITE" id="PS00149">
    <property type="entry name" value="SULFATASE_2"/>
    <property type="match status" value="1"/>
</dbReference>
<keyword evidence="2" id="KW-0479">Metal-binding</keyword>
<feature type="domain" description="Sulfatase N-terminal" evidence="5">
    <location>
        <begin position="61"/>
        <end position="471"/>
    </location>
</feature>
<gene>
    <name evidence="6" type="ORF">HDF22_002186</name>
</gene>
<keyword evidence="4" id="KW-0106">Calcium</keyword>
<dbReference type="InterPro" id="IPR050738">
    <property type="entry name" value="Sulfatase"/>
</dbReference>
<proteinExistence type="inferred from homology"/>
<dbReference type="EMBL" id="JACHCA010000005">
    <property type="protein sequence ID" value="MBB6128073.1"/>
    <property type="molecule type" value="Genomic_DNA"/>
</dbReference>
<dbReference type="PANTHER" id="PTHR42693:SF43">
    <property type="entry name" value="BLL2667 PROTEIN"/>
    <property type="match status" value="1"/>
</dbReference>
<dbReference type="Proteomes" id="UP000548326">
    <property type="component" value="Unassembled WGS sequence"/>
</dbReference>
<evidence type="ECO:0000259" key="5">
    <source>
        <dbReference type="Pfam" id="PF00884"/>
    </source>
</evidence>
<organism evidence="6 7">
    <name type="scientific">Mucilaginibacter lappiensis</name>
    <dbReference type="NCBI Taxonomy" id="354630"/>
    <lineage>
        <taxon>Bacteria</taxon>
        <taxon>Pseudomonadati</taxon>
        <taxon>Bacteroidota</taxon>
        <taxon>Sphingobacteriia</taxon>
        <taxon>Sphingobacteriales</taxon>
        <taxon>Sphingobacteriaceae</taxon>
        <taxon>Mucilaginibacter</taxon>
    </lineage>
</organism>
<evidence type="ECO:0000256" key="4">
    <source>
        <dbReference type="ARBA" id="ARBA00022837"/>
    </source>
</evidence>
<comment type="caution">
    <text evidence="6">The sequence shown here is derived from an EMBL/GenBank/DDBJ whole genome shotgun (WGS) entry which is preliminary data.</text>
</comment>
<reference evidence="6 7" key="1">
    <citation type="submission" date="2020-08" db="EMBL/GenBank/DDBJ databases">
        <title>Genomic Encyclopedia of Type Strains, Phase IV (KMG-V): Genome sequencing to study the core and pangenomes of soil and plant-associated prokaryotes.</title>
        <authorList>
            <person name="Whitman W."/>
        </authorList>
    </citation>
    <scope>NUCLEOTIDE SEQUENCE [LARGE SCALE GENOMIC DNA]</scope>
    <source>
        <strain evidence="6 7">MP601</strain>
    </source>
</reference>
<dbReference type="CDD" id="cd16025">
    <property type="entry name" value="PAS_like"/>
    <property type="match status" value="1"/>
</dbReference>
<dbReference type="RefSeq" id="WP_183587402.1">
    <property type="nucleotide sequence ID" value="NZ_JACHCA010000005.1"/>
</dbReference>
<dbReference type="InterPro" id="IPR017850">
    <property type="entry name" value="Alkaline_phosphatase_core_sf"/>
</dbReference>
<keyword evidence="3 6" id="KW-0378">Hydrolase</keyword>
<dbReference type="Pfam" id="PF00884">
    <property type="entry name" value="Sulfatase"/>
    <property type="match status" value="1"/>
</dbReference>
<dbReference type="AlphaFoldDB" id="A0A841JAE7"/>